<sequence>MQCPSTTMISIQFSQYGRQLPSYQVCPRGPGQEFPEEEDTNCLATSSLRVLFDLCQNQRKCRVLASTDTFRQDPCPKTPKYLKVLYKCVPSAFINVTVCEGEQLQLNCSKGTRIAVYSALYGRTPTEASRCTDKIQRYADCRSSTAEEEVIARCHGKRRCAIEAQEYVFGNPCPQGIQKYLKVEYACAPRKIFKHMHKIRHKNKKGRRKKGRKTTLPTGETTVSMTTTSSVLNKVTKGPPNMYPAGISLKMIPSRGNLVRKGDLSVNKDKKDSVTGSGGNLDMTLTSVLCPNNSLVTPAPSHVGRGATGLVVDWFNALNFLQENEEKAVLYMMLGVFGGLIFLLIVIIIRLIIRNKQQRRTKLDVTDPVHANAIPPENHIEAPTLSRHDSMDRIEVVRFEPRSTLMRASLLDSNGDRSLNHYYR</sequence>
<keyword evidence="4" id="KW-0472">Membrane</keyword>
<reference evidence="6" key="1">
    <citation type="submission" date="2019-08" db="EMBL/GenBank/DDBJ databases">
        <title>The improved chromosome-level genome for the pearl oyster Pinctada fucata martensii using PacBio sequencing and Hi-C.</title>
        <authorList>
            <person name="Zheng Z."/>
        </authorList>
    </citation>
    <scope>NUCLEOTIDE SEQUENCE</scope>
    <source>
        <strain evidence="6">ZZ-2019</strain>
        <tissue evidence="6">Adductor muscle</tissue>
    </source>
</reference>
<evidence type="ECO:0000259" key="5">
    <source>
        <dbReference type="PROSITE" id="PS50228"/>
    </source>
</evidence>
<feature type="transmembrane region" description="Helical" evidence="4">
    <location>
        <begin position="328"/>
        <end position="353"/>
    </location>
</feature>
<protein>
    <recommendedName>
        <fullName evidence="5">SUEL-type lectin domain-containing protein</fullName>
    </recommendedName>
</protein>
<feature type="compositionally biased region" description="Basic residues" evidence="3">
    <location>
        <begin position="198"/>
        <end position="213"/>
    </location>
</feature>
<feature type="domain" description="SUEL-type lectin" evidence="5">
    <location>
        <begin position="98"/>
        <end position="188"/>
    </location>
</feature>
<evidence type="ECO:0000313" key="6">
    <source>
        <dbReference type="EMBL" id="KAK3099033.1"/>
    </source>
</evidence>
<accession>A0AA88YGT1</accession>
<dbReference type="Proteomes" id="UP001186944">
    <property type="component" value="Unassembled WGS sequence"/>
</dbReference>
<dbReference type="InterPro" id="IPR000922">
    <property type="entry name" value="Lectin_gal-bd_dom"/>
</dbReference>
<dbReference type="FunFam" id="2.60.120.740:FF:000003">
    <property type="entry name" value="Protein eva-1 homolog C"/>
    <property type="match status" value="1"/>
</dbReference>
<dbReference type="CDD" id="cd22829">
    <property type="entry name" value="Gal_Rha_Lectin_EVA1_EVA1C_rpt2"/>
    <property type="match status" value="1"/>
</dbReference>
<dbReference type="AlphaFoldDB" id="A0AA88YGT1"/>
<dbReference type="EMBL" id="VSWD01000007">
    <property type="protein sequence ID" value="KAK3099033.1"/>
    <property type="molecule type" value="Genomic_DNA"/>
</dbReference>
<dbReference type="Pfam" id="PF02140">
    <property type="entry name" value="SUEL_Lectin"/>
    <property type="match status" value="2"/>
</dbReference>
<proteinExistence type="predicted"/>
<evidence type="ECO:0000256" key="2">
    <source>
        <dbReference type="ARBA" id="ARBA00022737"/>
    </source>
</evidence>
<feature type="domain" description="SUEL-type lectin" evidence="5">
    <location>
        <begin position="1"/>
        <end position="89"/>
    </location>
</feature>
<feature type="region of interest" description="Disordered" evidence="3">
    <location>
        <begin position="198"/>
        <end position="225"/>
    </location>
</feature>
<keyword evidence="1" id="KW-0430">Lectin</keyword>
<dbReference type="PROSITE" id="PS50228">
    <property type="entry name" value="SUEL_LECTIN"/>
    <property type="match status" value="2"/>
</dbReference>
<dbReference type="Gene3D" id="2.60.120.740">
    <property type="match status" value="2"/>
</dbReference>
<evidence type="ECO:0000256" key="3">
    <source>
        <dbReference type="SAM" id="MobiDB-lite"/>
    </source>
</evidence>
<evidence type="ECO:0000256" key="4">
    <source>
        <dbReference type="SAM" id="Phobius"/>
    </source>
</evidence>
<organism evidence="6 7">
    <name type="scientific">Pinctada imbricata</name>
    <name type="common">Atlantic pearl-oyster</name>
    <name type="synonym">Pinctada martensii</name>
    <dbReference type="NCBI Taxonomy" id="66713"/>
    <lineage>
        <taxon>Eukaryota</taxon>
        <taxon>Metazoa</taxon>
        <taxon>Spiralia</taxon>
        <taxon>Lophotrochozoa</taxon>
        <taxon>Mollusca</taxon>
        <taxon>Bivalvia</taxon>
        <taxon>Autobranchia</taxon>
        <taxon>Pteriomorphia</taxon>
        <taxon>Pterioida</taxon>
        <taxon>Pterioidea</taxon>
        <taxon>Pteriidae</taxon>
        <taxon>Pinctada</taxon>
    </lineage>
</organism>
<evidence type="ECO:0000256" key="1">
    <source>
        <dbReference type="ARBA" id="ARBA00022734"/>
    </source>
</evidence>
<keyword evidence="7" id="KW-1185">Reference proteome</keyword>
<name>A0AA88YGT1_PINIB</name>
<evidence type="ECO:0000313" key="7">
    <source>
        <dbReference type="Proteomes" id="UP001186944"/>
    </source>
</evidence>
<comment type="caution">
    <text evidence="6">The sequence shown here is derived from an EMBL/GenBank/DDBJ whole genome shotgun (WGS) entry which is preliminary data.</text>
</comment>
<gene>
    <name evidence="6" type="ORF">FSP39_025432</name>
</gene>
<dbReference type="InterPro" id="IPR043159">
    <property type="entry name" value="Lectin_gal-bd_sf"/>
</dbReference>
<keyword evidence="2" id="KW-0677">Repeat</keyword>
<dbReference type="GO" id="GO:0030246">
    <property type="term" value="F:carbohydrate binding"/>
    <property type="evidence" value="ECO:0007669"/>
    <property type="project" value="UniProtKB-KW"/>
</dbReference>
<dbReference type="CDD" id="cd22828">
    <property type="entry name" value="Gal_Rha_Lectin_EVA1_EVA1C_rpt1"/>
    <property type="match status" value="1"/>
</dbReference>
<dbReference type="PANTHER" id="PTHR46780">
    <property type="entry name" value="PROTEIN EVA-1"/>
    <property type="match status" value="1"/>
</dbReference>
<keyword evidence="4" id="KW-1133">Transmembrane helix</keyword>
<keyword evidence="4" id="KW-0812">Transmembrane</keyword>